<feature type="region of interest" description="Disordered" evidence="1">
    <location>
        <begin position="249"/>
        <end position="297"/>
    </location>
</feature>
<name>A0A9Q9DWN8_CURCL</name>
<organism evidence="2 3">
    <name type="scientific">Curvularia clavata</name>
    <dbReference type="NCBI Taxonomy" id="95742"/>
    <lineage>
        <taxon>Eukaryota</taxon>
        <taxon>Fungi</taxon>
        <taxon>Dikarya</taxon>
        <taxon>Ascomycota</taxon>
        <taxon>Pezizomycotina</taxon>
        <taxon>Dothideomycetes</taxon>
        <taxon>Pleosporomycetidae</taxon>
        <taxon>Pleosporales</taxon>
        <taxon>Pleosporineae</taxon>
        <taxon>Pleosporaceae</taxon>
        <taxon>Curvularia</taxon>
    </lineage>
</organism>
<sequence length="529" mass="58730">MEENGALSSQHGYSASVEPYKAGYDRISGLSVPPIELESPKTASSHYSTEEFEPSGKPAQRSTSIPIASAFKSEPRAVLSLGYEQKEFSVWSANSQNNHLQSLKQSHEKPSRAPSPNPKKTARHALLEPLVAKHRREAMCEISPHTETEQAGEMGVFGMMEGCLDGQAGEALSTPNITFHAYLPHSQEVGLRETSEPTRSGSVEKRTPRWPIPGLEVLEPRPAVPKRSSERLARFPLYEKSCSSPAVDYASRAQNQHAPHQRSRTHDYNQQGPSMQTQRRVELGKAGRSASSSTQVGRLAPPILSHAALTASANLGLNDLSSYLKNTGPPSPAPQPLTRHRQKRSLKLFRSRDRRKQTEDDAQSASASLQRIHKQASAVPSCAREMHTTAGSRHLRIVVPAADSVYEMQAWERQAEQRRKHEGISIQRSYHGEKIQASYPNTLVGGPVWDPNSVRDTLVNGDYNEGFDEKELAYTAEQVKERLAVLQQQNLRLMEELAKILGLNMEEHNLEYEDVLRASAKARFVMGCE</sequence>
<feature type="compositionally biased region" description="Basic and acidic residues" evidence="1">
    <location>
        <begin position="190"/>
        <end position="207"/>
    </location>
</feature>
<dbReference type="VEuPathDB" id="FungiDB:yc1106_08373"/>
<feature type="compositionally biased region" description="Polar residues" evidence="1">
    <location>
        <begin position="268"/>
        <end position="278"/>
    </location>
</feature>
<gene>
    <name evidence="2" type="ORF">yc1106_08373</name>
</gene>
<keyword evidence="3" id="KW-1185">Reference proteome</keyword>
<reference evidence="2" key="1">
    <citation type="submission" date="2021-12" db="EMBL/GenBank/DDBJ databases">
        <title>Curvularia clavata genome.</title>
        <authorList>
            <person name="Cao Y."/>
        </authorList>
    </citation>
    <scope>NUCLEOTIDE SEQUENCE</scope>
    <source>
        <strain evidence="2">Yc1106</strain>
    </source>
</reference>
<dbReference type="Proteomes" id="UP001056012">
    <property type="component" value="Chromosome 6"/>
</dbReference>
<protein>
    <submittedName>
        <fullName evidence="2">Uncharacterized protein</fullName>
    </submittedName>
</protein>
<accession>A0A9Q9DWN8</accession>
<feature type="region of interest" description="Disordered" evidence="1">
    <location>
        <begin position="323"/>
        <end position="381"/>
    </location>
</feature>
<feature type="region of interest" description="Disordered" evidence="1">
    <location>
        <begin position="31"/>
        <end position="69"/>
    </location>
</feature>
<proteinExistence type="predicted"/>
<feature type="region of interest" description="Disordered" evidence="1">
    <location>
        <begin position="189"/>
        <end position="208"/>
    </location>
</feature>
<evidence type="ECO:0000256" key="1">
    <source>
        <dbReference type="SAM" id="MobiDB-lite"/>
    </source>
</evidence>
<feature type="region of interest" description="Disordered" evidence="1">
    <location>
        <begin position="99"/>
        <end position="122"/>
    </location>
</feature>
<evidence type="ECO:0000313" key="2">
    <source>
        <dbReference type="EMBL" id="USP81099.1"/>
    </source>
</evidence>
<dbReference type="AlphaFoldDB" id="A0A9Q9DWN8"/>
<dbReference type="OrthoDB" id="3675887at2759"/>
<evidence type="ECO:0000313" key="3">
    <source>
        <dbReference type="Proteomes" id="UP001056012"/>
    </source>
</evidence>
<dbReference type="EMBL" id="CP089279">
    <property type="protein sequence ID" value="USP81099.1"/>
    <property type="molecule type" value="Genomic_DNA"/>
</dbReference>
<feature type="compositionally biased region" description="Basic residues" evidence="1">
    <location>
        <begin position="338"/>
        <end position="355"/>
    </location>
</feature>